<dbReference type="GO" id="GO:0005886">
    <property type="term" value="C:plasma membrane"/>
    <property type="evidence" value="ECO:0007669"/>
    <property type="project" value="UniProtKB-SubCell"/>
</dbReference>
<feature type="transmembrane region" description="Helical" evidence="7">
    <location>
        <begin position="9"/>
        <end position="34"/>
    </location>
</feature>
<feature type="transmembrane region" description="Helical" evidence="7">
    <location>
        <begin position="220"/>
        <end position="242"/>
    </location>
</feature>
<name>A0A2N7UAE6_9GAMM</name>
<evidence type="ECO:0000313" key="10">
    <source>
        <dbReference type="Proteomes" id="UP000235803"/>
    </source>
</evidence>
<evidence type="ECO:0000259" key="8">
    <source>
        <dbReference type="PROSITE" id="PS50928"/>
    </source>
</evidence>
<sequence length="253" mass="27940">MTKHIPIPVYYLFSVTAAVLIWQLLSVTVFPSIFFPPPTQVAETAVRLIENGTLPSHIQISLQRILLGFFIGSLIGFPVGLVLGANLLVRRLVEPFVHFFRFVPPIAWVSPAIIWLGIGEASKVALIIYTTTFMVLLNTLTGVVSIDRNKLLAARSLGASSLQCFFFVVFPATIPFIFTGMRLAMGNSFMTVVSAEMIAAQEGLGYMIIHARLFMALDQIFVGIICLGLLGWGTDTVLRFLIRRFGSRYQPVA</sequence>
<reference evidence="9 10" key="1">
    <citation type="submission" date="2018-01" db="EMBL/GenBank/DDBJ databases">
        <title>Halomonas endophytica sp. nov., isolated from storage liquid in the stems of Populus euphratica.</title>
        <authorList>
            <person name="Chen C."/>
        </authorList>
    </citation>
    <scope>NUCLEOTIDE SEQUENCE [LARGE SCALE GENOMIC DNA]</scope>
    <source>
        <strain evidence="9 10">MC28</strain>
    </source>
</reference>
<feature type="transmembrane region" description="Helical" evidence="7">
    <location>
        <begin position="157"/>
        <end position="178"/>
    </location>
</feature>
<evidence type="ECO:0000256" key="1">
    <source>
        <dbReference type="ARBA" id="ARBA00004651"/>
    </source>
</evidence>
<evidence type="ECO:0000256" key="6">
    <source>
        <dbReference type="ARBA" id="ARBA00023136"/>
    </source>
</evidence>
<dbReference type="Pfam" id="PF00528">
    <property type="entry name" value="BPD_transp_1"/>
    <property type="match status" value="1"/>
</dbReference>
<comment type="similarity">
    <text evidence="7">Belongs to the binding-protein-dependent transport system permease family.</text>
</comment>
<dbReference type="Gene3D" id="1.10.3720.10">
    <property type="entry name" value="MetI-like"/>
    <property type="match status" value="1"/>
</dbReference>
<comment type="subcellular location">
    <subcellularLocation>
        <location evidence="1 7">Cell membrane</location>
        <topology evidence="1 7">Multi-pass membrane protein</topology>
    </subcellularLocation>
</comment>
<comment type="caution">
    <text evidence="9">The sequence shown here is derived from an EMBL/GenBank/DDBJ whole genome shotgun (WGS) entry which is preliminary data.</text>
</comment>
<dbReference type="SUPFAM" id="SSF161098">
    <property type="entry name" value="MetI-like"/>
    <property type="match status" value="1"/>
</dbReference>
<dbReference type="PANTHER" id="PTHR30151">
    <property type="entry name" value="ALKANE SULFONATE ABC TRANSPORTER-RELATED, MEMBRANE SUBUNIT"/>
    <property type="match status" value="1"/>
</dbReference>
<keyword evidence="5 7" id="KW-1133">Transmembrane helix</keyword>
<evidence type="ECO:0000256" key="2">
    <source>
        <dbReference type="ARBA" id="ARBA00022448"/>
    </source>
</evidence>
<dbReference type="CDD" id="cd06261">
    <property type="entry name" value="TM_PBP2"/>
    <property type="match status" value="1"/>
</dbReference>
<keyword evidence="2 7" id="KW-0813">Transport</keyword>
<dbReference type="OrthoDB" id="8138334at2"/>
<dbReference type="PROSITE" id="PS50928">
    <property type="entry name" value="ABC_TM1"/>
    <property type="match status" value="1"/>
</dbReference>
<gene>
    <name evidence="9" type="ORF">C1H69_02460</name>
</gene>
<accession>A0A2N7UAE6</accession>
<feature type="transmembrane region" description="Helical" evidence="7">
    <location>
        <begin position="65"/>
        <end position="89"/>
    </location>
</feature>
<evidence type="ECO:0000256" key="5">
    <source>
        <dbReference type="ARBA" id="ARBA00022989"/>
    </source>
</evidence>
<keyword evidence="3" id="KW-1003">Cell membrane</keyword>
<evidence type="ECO:0000256" key="3">
    <source>
        <dbReference type="ARBA" id="ARBA00022475"/>
    </source>
</evidence>
<dbReference type="AlphaFoldDB" id="A0A2N7UAE6"/>
<keyword evidence="10" id="KW-1185">Reference proteome</keyword>
<dbReference type="InterPro" id="IPR000515">
    <property type="entry name" value="MetI-like"/>
</dbReference>
<dbReference type="FunFam" id="1.10.3720.10:FF:000003">
    <property type="entry name" value="Aliphatic sulfonate ABC transporter permease"/>
    <property type="match status" value="1"/>
</dbReference>
<dbReference type="RefSeq" id="WP_102651827.1">
    <property type="nucleotide sequence ID" value="NZ_PNRF01000007.1"/>
</dbReference>
<protein>
    <submittedName>
        <fullName evidence="9">Nitrate ABC transporter permease</fullName>
    </submittedName>
</protein>
<keyword evidence="4 7" id="KW-0812">Transmembrane</keyword>
<organism evidence="9 10">
    <name type="scientific">Billgrantia endophytica</name>
    <dbReference type="NCBI Taxonomy" id="2033802"/>
    <lineage>
        <taxon>Bacteria</taxon>
        <taxon>Pseudomonadati</taxon>
        <taxon>Pseudomonadota</taxon>
        <taxon>Gammaproteobacteria</taxon>
        <taxon>Oceanospirillales</taxon>
        <taxon>Halomonadaceae</taxon>
        <taxon>Billgrantia</taxon>
    </lineage>
</organism>
<evidence type="ECO:0000313" key="9">
    <source>
        <dbReference type="EMBL" id="PMR77413.1"/>
    </source>
</evidence>
<dbReference type="PANTHER" id="PTHR30151:SF0">
    <property type="entry name" value="ABC TRANSPORTER PERMEASE PROTEIN MJ0413-RELATED"/>
    <property type="match status" value="1"/>
</dbReference>
<dbReference type="GO" id="GO:0042918">
    <property type="term" value="P:alkanesulfonate transmembrane transport"/>
    <property type="evidence" value="ECO:0007669"/>
    <property type="project" value="UniProtKB-ARBA"/>
</dbReference>
<dbReference type="EMBL" id="PNRF01000007">
    <property type="protein sequence ID" value="PMR77413.1"/>
    <property type="molecule type" value="Genomic_DNA"/>
</dbReference>
<dbReference type="InterPro" id="IPR035906">
    <property type="entry name" value="MetI-like_sf"/>
</dbReference>
<feature type="domain" description="ABC transmembrane type-1" evidence="8">
    <location>
        <begin position="58"/>
        <end position="242"/>
    </location>
</feature>
<feature type="transmembrane region" description="Helical" evidence="7">
    <location>
        <begin position="96"/>
        <end position="118"/>
    </location>
</feature>
<feature type="transmembrane region" description="Helical" evidence="7">
    <location>
        <begin position="124"/>
        <end position="145"/>
    </location>
</feature>
<keyword evidence="6 7" id="KW-0472">Membrane</keyword>
<dbReference type="Proteomes" id="UP000235803">
    <property type="component" value="Unassembled WGS sequence"/>
</dbReference>
<proteinExistence type="inferred from homology"/>
<evidence type="ECO:0000256" key="4">
    <source>
        <dbReference type="ARBA" id="ARBA00022692"/>
    </source>
</evidence>
<evidence type="ECO:0000256" key="7">
    <source>
        <dbReference type="RuleBase" id="RU363032"/>
    </source>
</evidence>